<dbReference type="EMBL" id="LIST01000009">
    <property type="protein sequence ID" value="KOX94256.1"/>
    <property type="molecule type" value="Genomic_DNA"/>
</dbReference>
<evidence type="ECO:0000313" key="1">
    <source>
        <dbReference type="EMBL" id="KOX94256.1"/>
    </source>
</evidence>
<dbReference type="AlphaFoldDB" id="A0A0N1IUQ3"/>
<accession>A0A0N1IUQ3</accession>
<name>A0A0N1IUQ3_9EURY</name>
<gene>
    <name evidence="1" type="ORF">AMR74_15835</name>
</gene>
<protein>
    <submittedName>
        <fullName evidence="1">Uncharacterized protein</fullName>
    </submittedName>
</protein>
<sequence length="90" mass="10176">MAIENSLTHINVRETQEELGGFTHLRETATKTNLLVDRLKTIKLPGIDDVADDLENYLEAIGCVEELDKKITKIDDLIDENVYVLYGLTN</sequence>
<dbReference type="Proteomes" id="UP000037747">
    <property type="component" value="Unassembled WGS sequence"/>
</dbReference>
<evidence type="ECO:0000313" key="2">
    <source>
        <dbReference type="Proteomes" id="UP000037747"/>
    </source>
</evidence>
<keyword evidence="2" id="KW-1185">Reference proteome</keyword>
<organism evidence="1 2">
    <name type="scientific">Halorubrum tropicale</name>
    <dbReference type="NCBI Taxonomy" id="1765655"/>
    <lineage>
        <taxon>Archaea</taxon>
        <taxon>Methanobacteriati</taxon>
        <taxon>Methanobacteriota</taxon>
        <taxon>Stenosarchaea group</taxon>
        <taxon>Halobacteria</taxon>
        <taxon>Halobacteriales</taxon>
        <taxon>Haloferacaceae</taxon>
        <taxon>Halorubrum</taxon>
    </lineage>
</organism>
<dbReference type="RefSeq" id="WP_053773014.1">
    <property type="nucleotide sequence ID" value="NZ_LIST01000009.1"/>
</dbReference>
<dbReference type="PATRIC" id="fig|1705389.3.peg.4072"/>
<comment type="caution">
    <text evidence="1">The sequence shown here is derived from an EMBL/GenBank/DDBJ whole genome shotgun (WGS) entry which is preliminary data.</text>
</comment>
<proteinExistence type="predicted"/>
<reference evidence="1 2" key="1">
    <citation type="submission" date="2015-08" db="EMBL/GenBank/DDBJ databases">
        <title>Genomes of Isolates from Cabo Rojo, PR.</title>
        <authorList>
            <person name="Sanchez-Nieves R.L."/>
            <person name="Montalvo-Rodriguez R."/>
        </authorList>
    </citation>
    <scope>NUCLEOTIDE SEQUENCE [LARGE SCALE GENOMIC DNA]</scope>
    <source>
        <strain evidence="1 2">5</strain>
    </source>
</reference>